<organism evidence="6 7">
    <name type="scientific">Allacma fusca</name>
    <dbReference type="NCBI Taxonomy" id="39272"/>
    <lineage>
        <taxon>Eukaryota</taxon>
        <taxon>Metazoa</taxon>
        <taxon>Ecdysozoa</taxon>
        <taxon>Arthropoda</taxon>
        <taxon>Hexapoda</taxon>
        <taxon>Collembola</taxon>
        <taxon>Symphypleona</taxon>
        <taxon>Sminthuridae</taxon>
        <taxon>Allacma</taxon>
    </lineage>
</organism>
<evidence type="ECO:0000256" key="2">
    <source>
        <dbReference type="ARBA" id="ARBA00022630"/>
    </source>
</evidence>
<protein>
    <recommendedName>
        <fullName evidence="5">Glucose-methanol-choline oxidoreductase N-terminal domain-containing protein</fullName>
    </recommendedName>
</protein>
<comment type="cofactor">
    <cofactor evidence="1">
        <name>FAD</name>
        <dbReference type="ChEBI" id="CHEBI:57692"/>
    </cofactor>
</comment>
<dbReference type="AlphaFoldDB" id="A0A8J2J289"/>
<evidence type="ECO:0000256" key="1">
    <source>
        <dbReference type="ARBA" id="ARBA00001974"/>
    </source>
</evidence>
<evidence type="ECO:0000256" key="3">
    <source>
        <dbReference type="ARBA" id="ARBA00022827"/>
    </source>
</evidence>
<dbReference type="PANTHER" id="PTHR11552:SF147">
    <property type="entry name" value="CHOLINE DEHYDROGENASE, MITOCHONDRIAL"/>
    <property type="match status" value="1"/>
</dbReference>
<dbReference type="Pfam" id="PF00732">
    <property type="entry name" value="GMC_oxred_N"/>
    <property type="match status" value="1"/>
</dbReference>
<evidence type="ECO:0000313" key="6">
    <source>
        <dbReference type="EMBL" id="CAG7642655.1"/>
    </source>
</evidence>
<comment type="caution">
    <text evidence="6">The sequence shown here is derived from an EMBL/GenBank/DDBJ whole genome shotgun (WGS) entry which is preliminary data.</text>
</comment>
<proteinExistence type="predicted"/>
<dbReference type="InterPro" id="IPR000172">
    <property type="entry name" value="GMC_OxRdtase_N"/>
</dbReference>
<keyword evidence="4" id="KW-0812">Transmembrane</keyword>
<reference evidence="6" key="1">
    <citation type="submission" date="2021-06" db="EMBL/GenBank/DDBJ databases">
        <authorList>
            <person name="Hodson N. C."/>
            <person name="Mongue J. A."/>
            <person name="Jaron S. K."/>
        </authorList>
    </citation>
    <scope>NUCLEOTIDE SEQUENCE</scope>
</reference>
<keyword evidence="4" id="KW-0472">Membrane</keyword>
<evidence type="ECO:0000313" key="7">
    <source>
        <dbReference type="Proteomes" id="UP000708208"/>
    </source>
</evidence>
<sequence>MGLFSHIRTAFPNLFFTRILYGVVASLAIFVGTWDFLDRTGDRIRSKFQYKFGEETYDFIIVGGGTAGSVLATRLAENRDWKILVLEAGGEPHPFQAIPAFTYFMLNHKQIDFGYKTVPQEKACAALVGQQSLWHAGRGLGGSMNLNFMTYLRGTPQDYNNWANFTGDPQWAYAGVLPYFKKIEDYRGSYAGQDAHGKGGKLRIEQPDYTGLAAEFVRAGMELGYSQADLNGFVHEGFDALNYPIKRGQRRTTFKAYLRRARRKKNLTVYKFSTVNKILIRGPQKQAYGVEYERHGKMRTATATKEIILTAGAVQSPKILMLSGIGPKEQLEDLGVFVLQIFAFEFLI</sequence>
<keyword evidence="4" id="KW-1133">Transmembrane helix</keyword>
<dbReference type="GO" id="GO:0050660">
    <property type="term" value="F:flavin adenine dinucleotide binding"/>
    <property type="evidence" value="ECO:0007669"/>
    <property type="project" value="InterPro"/>
</dbReference>
<evidence type="ECO:0000259" key="5">
    <source>
        <dbReference type="PROSITE" id="PS00624"/>
    </source>
</evidence>
<keyword evidence="3" id="KW-0274">FAD</keyword>
<feature type="domain" description="Glucose-methanol-choline oxidoreductase N-terminal" evidence="5">
    <location>
        <begin position="312"/>
        <end position="326"/>
    </location>
</feature>
<dbReference type="OrthoDB" id="269227at2759"/>
<evidence type="ECO:0000256" key="4">
    <source>
        <dbReference type="SAM" id="Phobius"/>
    </source>
</evidence>
<dbReference type="InterPro" id="IPR012132">
    <property type="entry name" value="GMC_OxRdtase"/>
</dbReference>
<dbReference type="EMBL" id="CAJVCH010002073">
    <property type="protein sequence ID" value="CAG7642655.1"/>
    <property type="molecule type" value="Genomic_DNA"/>
</dbReference>
<dbReference type="PROSITE" id="PS00624">
    <property type="entry name" value="GMC_OXRED_2"/>
    <property type="match status" value="1"/>
</dbReference>
<dbReference type="Proteomes" id="UP000708208">
    <property type="component" value="Unassembled WGS sequence"/>
</dbReference>
<dbReference type="GO" id="GO:0016614">
    <property type="term" value="F:oxidoreductase activity, acting on CH-OH group of donors"/>
    <property type="evidence" value="ECO:0007669"/>
    <property type="project" value="InterPro"/>
</dbReference>
<name>A0A8J2J289_9HEXA</name>
<feature type="transmembrane region" description="Helical" evidence="4">
    <location>
        <begin position="15"/>
        <end position="37"/>
    </location>
</feature>
<gene>
    <name evidence="6" type="ORF">AFUS01_LOCUS452</name>
</gene>
<accession>A0A8J2J289</accession>
<keyword evidence="2" id="KW-0285">Flavoprotein</keyword>
<dbReference type="PANTHER" id="PTHR11552">
    <property type="entry name" value="GLUCOSE-METHANOL-CHOLINE GMC OXIDOREDUCTASE"/>
    <property type="match status" value="1"/>
</dbReference>
<keyword evidence="7" id="KW-1185">Reference proteome</keyword>